<keyword evidence="2" id="KW-1185">Reference proteome</keyword>
<protein>
    <submittedName>
        <fullName evidence="1">Uncharacterized protein</fullName>
    </submittedName>
</protein>
<dbReference type="GeneID" id="26639494"/>
<dbReference type="Proteomes" id="UP000203794">
    <property type="component" value="Segment"/>
</dbReference>
<evidence type="ECO:0000313" key="2">
    <source>
        <dbReference type="Proteomes" id="UP000203794"/>
    </source>
</evidence>
<dbReference type="RefSeq" id="YP_009212902.1">
    <property type="nucleotide sequence ID" value="NC_028950.1"/>
</dbReference>
<proteinExistence type="predicted"/>
<organism evidence="1 2">
    <name type="scientific">Ralstonia phage RSL2</name>
    <dbReference type="NCBI Taxonomy" id="1585840"/>
    <lineage>
        <taxon>Viruses</taxon>
        <taxon>Duplodnaviria</taxon>
        <taxon>Heunggongvirae</taxon>
        <taxon>Uroviricota</taxon>
        <taxon>Caudoviricetes</taxon>
        <taxon>Chimalliviridae</taxon>
        <taxon>Chiangmaivirus</taxon>
        <taxon>Chiangmaivirus RSL2</taxon>
    </lineage>
</organism>
<sequence>MITSFEELTNFDDHTEDLIIDQPARHHHNDLSRNSRQVVIRFLMKEDWTDEIFDGTFPPDLVCAGERQLHGVRIDLHQFEFLLNAKESCSI</sequence>
<reference evidence="1 2" key="1">
    <citation type="submission" date="2014-12" db="EMBL/GenBank/DDBJ databases">
        <title>Genome analysis of a novel jumbo phage RSL2 infecting the phytopathogen Ralstonia solanacearum.</title>
        <authorList>
            <person name="Kawasaki T."/>
            <person name="Fujie M."/>
            <person name="Chatchawankanphanich O."/>
            <person name="Ogata H."/>
            <person name="Yamada T."/>
        </authorList>
    </citation>
    <scope>NUCLEOTIDE SEQUENCE [LARGE SCALE GENOMIC DNA]</scope>
    <source>
        <strain evidence="1 2">RSL2</strain>
    </source>
</reference>
<evidence type="ECO:0000313" key="1">
    <source>
        <dbReference type="EMBL" id="BAQ02581.1"/>
    </source>
</evidence>
<dbReference type="EMBL" id="AP014693">
    <property type="protein sequence ID" value="BAQ02581.1"/>
    <property type="molecule type" value="Genomic_DNA"/>
</dbReference>
<name>A0A0A8JB48_9CAUD</name>
<dbReference type="KEGG" id="vg:26639494"/>
<accession>A0A0A8JB48</accession>